<keyword evidence="1" id="KW-1133">Transmembrane helix</keyword>
<evidence type="ECO:0000259" key="2">
    <source>
        <dbReference type="PROSITE" id="PS50887"/>
    </source>
</evidence>
<name>A0ABS1J2P1_9FIRM</name>
<feature type="transmembrane region" description="Helical" evidence="1">
    <location>
        <begin position="12"/>
        <end position="31"/>
    </location>
</feature>
<dbReference type="CDD" id="cd01949">
    <property type="entry name" value="GGDEF"/>
    <property type="match status" value="1"/>
</dbReference>
<dbReference type="InterPro" id="IPR029787">
    <property type="entry name" value="Nucleotide_cyclase"/>
</dbReference>
<dbReference type="InterPro" id="IPR050469">
    <property type="entry name" value="Diguanylate_Cyclase"/>
</dbReference>
<dbReference type="EMBL" id="JAEPRJ010000001">
    <property type="protein sequence ID" value="MBK5898408.1"/>
    <property type="molecule type" value="Genomic_DNA"/>
</dbReference>
<dbReference type="Proteomes" id="UP000604730">
    <property type="component" value="Unassembled WGS sequence"/>
</dbReference>
<evidence type="ECO:0000256" key="1">
    <source>
        <dbReference type="SAM" id="Phobius"/>
    </source>
</evidence>
<evidence type="ECO:0000313" key="3">
    <source>
        <dbReference type="EMBL" id="MBK5898408.1"/>
    </source>
</evidence>
<gene>
    <name evidence="3" type="ORF">JJN12_11555</name>
</gene>
<feature type="transmembrane region" description="Helical" evidence="1">
    <location>
        <begin position="162"/>
        <end position="180"/>
    </location>
</feature>
<evidence type="ECO:0000313" key="4">
    <source>
        <dbReference type="Proteomes" id="UP000604730"/>
    </source>
</evidence>
<dbReference type="InterPro" id="IPR000160">
    <property type="entry name" value="GGDEF_dom"/>
</dbReference>
<keyword evidence="1" id="KW-0812">Transmembrane</keyword>
<dbReference type="SMART" id="SM00267">
    <property type="entry name" value="GGDEF"/>
    <property type="match status" value="1"/>
</dbReference>
<dbReference type="Pfam" id="PF00990">
    <property type="entry name" value="GGDEF"/>
    <property type="match status" value="1"/>
</dbReference>
<dbReference type="Gene3D" id="3.30.70.270">
    <property type="match status" value="1"/>
</dbReference>
<accession>A0ABS1J2P1</accession>
<protein>
    <submittedName>
        <fullName evidence="3">GGDEF domain-containing protein</fullName>
    </submittedName>
</protein>
<organism evidence="3 4">
    <name type="scientific">Catonella massiliensis</name>
    <dbReference type="NCBI Taxonomy" id="2799636"/>
    <lineage>
        <taxon>Bacteria</taxon>
        <taxon>Bacillati</taxon>
        <taxon>Bacillota</taxon>
        <taxon>Clostridia</taxon>
        <taxon>Lachnospirales</taxon>
        <taxon>Lachnospiraceae</taxon>
        <taxon>Catonella</taxon>
    </lineage>
</organism>
<sequence length="359" mass="40213">MKINGDVLRQGVQKALMIVLIILILFMLFYIERFSKVGRLINYSGYARGATQRIVKLELVGRSDPELLDRINKIIDGMWNGSEELNIPKIDEKNFRDKLSIQTQYWENLSKDILDLKQAKGEDKKKLTDEVIKESEEYFDMANATVYAAEDYSESLAAQMGILEIILALVAVGITGLVILDFSDKQNLLNLTKNLGKKAYIDAHTGLPNKSRCEEVFNGTEIVGDNVCCVMFDLNGLKKVNDTLGHVTGDMLIKGFADILKRSVRGNDFIGRYGGDEFAAVIYDAGDNNLCRIFDRIKGNVNKFNEANPGMNLSFAYGYSSACGREGCTMLQLLKEADANMYCNKSDMKKNGGQCYCRK</sequence>
<dbReference type="PANTHER" id="PTHR45138">
    <property type="entry name" value="REGULATORY COMPONENTS OF SENSORY TRANSDUCTION SYSTEM"/>
    <property type="match status" value="1"/>
</dbReference>
<dbReference type="RefSeq" id="WP_208429830.1">
    <property type="nucleotide sequence ID" value="NZ_JAEPRJ010000001.1"/>
</dbReference>
<comment type="caution">
    <text evidence="3">The sequence shown here is derived from an EMBL/GenBank/DDBJ whole genome shotgun (WGS) entry which is preliminary data.</text>
</comment>
<dbReference type="InterPro" id="IPR043128">
    <property type="entry name" value="Rev_trsase/Diguanyl_cyclase"/>
</dbReference>
<proteinExistence type="predicted"/>
<dbReference type="PROSITE" id="PS50887">
    <property type="entry name" value="GGDEF"/>
    <property type="match status" value="1"/>
</dbReference>
<feature type="domain" description="GGDEF" evidence="2">
    <location>
        <begin position="225"/>
        <end position="359"/>
    </location>
</feature>
<keyword evidence="4" id="KW-1185">Reference proteome</keyword>
<dbReference type="PANTHER" id="PTHR45138:SF6">
    <property type="entry name" value="DIGUANYLATE CYCLASE DGCN"/>
    <property type="match status" value="1"/>
</dbReference>
<reference evidence="3 4" key="1">
    <citation type="submission" date="2021-01" db="EMBL/GenBank/DDBJ databases">
        <title>Isolation and description of Catonella massiliensis sp. nov., a novel Catonella species, isolated from a stable periodontitis subject.</title>
        <authorList>
            <person name="Antezack A."/>
            <person name="Boxberger M."/>
            <person name="La Scola B."/>
            <person name="Monnet-Corti V."/>
        </authorList>
    </citation>
    <scope>NUCLEOTIDE SEQUENCE [LARGE SCALE GENOMIC DNA]</scope>
    <source>
        <strain evidence="3 4">Marseille-Q4567</strain>
    </source>
</reference>
<dbReference type="NCBIfam" id="TIGR00254">
    <property type="entry name" value="GGDEF"/>
    <property type="match status" value="1"/>
</dbReference>
<dbReference type="SUPFAM" id="SSF55073">
    <property type="entry name" value="Nucleotide cyclase"/>
    <property type="match status" value="1"/>
</dbReference>
<keyword evidence="1" id="KW-0472">Membrane</keyword>